<dbReference type="Proteomes" id="UP001164250">
    <property type="component" value="Chromosome 12"/>
</dbReference>
<proteinExistence type="predicted"/>
<dbReference type="EMBL" id="CM047908">
    <property type="protein sequence ID" value="KAJ0082171.1"/>
    <property type="molecule type" value="Genomic_DNA"/>
</dbReference>
<organism evidence="1 2">
    <name type="scientific">Pistacia atlantica</name>
    <dbReference type="NCBI Taxonomy" id="434234"/>
    <lineage>
        <taxon>Eukaryota</taxon>
        <taxon>Viridiplantae</taxon>
        <taxon>Streptophyta</taxon>
        <taxon>Embryophyta</taxon>
        <taxon>Tracheophyta</taxon>
        <taxon>Spermatophyta</taxon>
        <taxon>Magnoliopsida</taxon>
        <taxon>eudicotyledons</taxon>
        <taxon>Gunneridae</taxon>
        <taxon>Pentapetalae</taxon>
        <taxon>rosids</taxon>
        <taxon>malvids</taxon>
        <taxon>Sapindales</taxon>
        <taxon>Anacardiaceae</taxon>
        <taxon>Pistacia</taxon>
    </lineage>
</organism>
<keyword evidence="2" id="KW-1185">Reference proteome</keyword>
<comment type="caution">
    <text evidence="1">The sequence shown here is derived from an EMBL/GenBank/DDBJ whole genome shotgun (WGS) entry which is preliminary data.</text>
</comment>
<gene>
    <name evidence="1" type="ORF">Patl1_11120</name>
</gene>
<reference evidence="2" key="1">
    <citation type="journal article" date="2023" name="G3 (Bethesda)">
        <title>Genome assembly and association tests identify interacting loci associated with vigor, precocity, and sex in interspecific pistachio rootstocks.</title>
        <authorList>
            <person name="Palmer W."/>
            <person name="Jacygrad E."/>
            <person name="Sagayaradj S."/>
            <person name="Cavanaugh K."/>
            <person name="Han R."/>
            <person name="Bertier L."/>
            <person name="Beede B."/>
            <person name="Kafkas S."/>
            <person name="Golino D."/>
            <person name="Preece J."/>
            <person name="Michelmore R."/>
        </authorList>
    </citation>
    <scope>NUCLEOTIDE SEQUENCE [LARGE SCALE GENOMIC DNA]</scope>
</reference>
<accession>A0ACC1A8Q3</accession>
<name>A0ACC1A8Q3_9ROSI</name>
<protein>
    <submittedName>
        <fullName evidence="1">Uncharacterized protein</fullName>
    </submittedName>
</protein>
<evidence type="ECO:0000313" key="2">
    <source>
        <dbReference type="Proteomes" id="UP001164250"/>
    </source>
</evidence>
<evidence type="ECO:0000313" key="1">
    <source>
        <dbReference type="EMBL" id="KAJ0082171.1"/>
    </source>
</evidence>
<sequence>MKLPPPSSLLVMTKVQISLDLSLHFA</sequence>